<reference evidence="8 9" key="1">
    <citation type="submission" date="2018-01" db="EMBL/GenBank/DDBJ databases">
        <authorList>
            <person name="Paulsen S."/>
            <person name="Gram L.K."/>
        </authorList>
    </citation>
    <scope>NUCLEOTIDE SEQUENCE [LARGE SCALE GENOMIC DNA]</scope>
    <source>
        <strain evidence="8 9">S2676</strain>
    </source>
</reference>
<evidence type="ECO:0000256" key="2">
    <source>
        <dbReference type="ARBA" id="ARBA00022649"/>
    </source>
</evidence>
<dbReference type="GO" id="GO:0004519">
    <property type="term" value="F:endonuclease activity"/>
    <property type="evidence" value="ECO:0007669"/>
    <property type="project" value="UniProtKB-KW"/>
</dbReference>
<dbReference type="SUPFAM" id="SSF54786">
    <property type="entry name" value="YcfA/nrd intein domain"/>
    <property type="match status" value="1"/>
</dbReference>
<evidence type="ECO:0000256" key="5">
    <source>
        <dbReference type="ARBA" id="ARBA00022801"/>
    </source>
</evidence>
<keyword evidence="5" id="KW-0378">Hydrolase</keyword>
<keyword evidence="6" id="KW-0694">RNA-binding</keyword>
<dbReference type="Pfam" id="PF07927">
    <property type="entry name" value="HicA_toxin"/>
    <property type="match status" value="1"/>
</dbReference>
<evidence type="ECO:0000256" key="4">
    <source>
        <dbReference type="ARBA" id="ARBA00022759"/>
    </source>
</evidence>
<keyword evidence="2" id="KW-1277">Toxin-antitoxin system</keyword>
<dbReference type="InterPro" id="IPR038570">
    <property type="entry name" value="HicA_sf"/>
</dbReference>
<comment type="caution">
    <text evidence="8">The sequence shown here is derived from an EMBL/GenBank/DDBJ whole genome shotgun (WGS) entry which is preliminary data.</text>
</comment>
<keyword evidence="3" id="KW-0540">Nuclease</keyword>
<dbReference type="AlphaFoldDB" id="A0A5S3WND5"/>
<keyword evidence="4" id="KW-0255">Endonuclease</keyword>
<proteinExistence type="inferred from homology"/>
<dbReference type="RefSeq" id="WP_138553097.1">
    <property type="nucleotide sequence ID" value="NZ_PNCH01000056.1"/>
</dbReference>
<keyword evidence="7" id="KW-0346">Stress response</keyword>
<organism evidence="8 9">
    <name type="scientific">Pseudoalteromonas rubra</name>
    <dbReference type="NCBI Taxonomy" id="43658"/>
    <lineage>
        <taxon>Bacteria</taxon>
        <taxon>Pseudomonadati</taxon>
        <taxon>Pseudomonadota</taxon>
        <taxon>Gammaproteobacteria</taxon>
        <taxon>Alteromonadales</taxon>
        <taxon>Pseudoalteromonadaceae</taxon>
        <taxon>Pseudoalteromonas</taxon>
    </lineage>
</organism>
<sequence>MTSKDLFKLLKKHNCEFVRYGKGDHQIWRAPSGRTFSVPHPKKDLPIGTVKSIKRMAGIK</sequence>
<reference evidence="9" key="2">
    <citation type="submission" date="2019-06" db="EMBL/GenBank/DDBJ databases">
        <title>Co-occurence of chitin degradation, pigmentation and bioactivity in marine Pseudoalteromonas.</title>
        <authorList>
            <person name="Sonnenschein E.C."/>
            <person name="Bech P.K."/>
        </authorList>
    </citation>
    <scope>NUCLEOTIDE SEQUENCE [LARGE SCALE GENOMIC DNA]</scope>
    <source>
        <strain evidence="9">S2676</strain>
    </source>
</reference>
<name>A0A5S3WND5_9GAMM</name>
<dbReference type="Gene3D" id="3.30.920.30">
    <property type="entry name" value="Hypothetical protein"/>
    <property type="match status" value="1"/>
</dbReference>
<dbReference type="InterPro" id="IPR012933">
    <property type="entry name" value="HicA_mRNA_interferase"/>
</dbReference>
<evidence type="ECO:0000313" key="9">
    <source>
        <dbReference type="Proteomes" id="UP000310249"/>
    </source>
</evidence>
<gene>
    <name evidence="8" type="ORF">CWB99_07125</name>
</gene>
<evidence type="ECO:0000256" key="7">
    <source>
        <dbReference type="ARBA" id="ARBA00023016"/>
    </source>
</evidence>
<comment type="similarity">
    <text evidence="1">Belongs to the HicA mRNA interferase family.</text>
</comment>
<dbReference type="GO" id="GO:0016787">
    <property type="term" value="F:hydrolase activity"/>
    <property type="evidence" value="ECO:0007669"/>
    <property type="project" value="UniProtKB-KW"/>
</dbReference>
<evidence type="ECO:0000256" key="3">
    <source>
        <dbReference type="ARBA" id="ARBA00022722"/>
    </source>
</evidence>
<evidence type="ECO:0000256" key="1">
    <source>
        <dbReference type="ARBA" id="ARBA00006620"/>
    </source>
</evidence>
<dbReference type="EMBL" id="PNCI01000016">
    <property type="protein sequence ID" value="TMP29852.1"/>
    <property type="molecule type" value="Genomic_DNA"/>
</dbReference>
<protein>
    <submittedName>
        <fullName evidence="8">Toxin HicA</fullName>
    </submittedName>
</protein>
<dbReference type="OrthoDB" id="9811409at2"/>
<accession>A0A5S3WND5</accession>
<dbReference type="Proteomes" id="UP000310249">
    <property type="component" value="Unassembled WGS sequence"/>
</dbReference>
<evidence type="ECO:0000313" key="8">
    <source>
        <dbReference type="EMBL" id="TMP29852.1"/>
    </source>
</evidence>
<dbReference type="GO" id="GO:0003729">
    <property type="term" value="F:mRNA binding"/>
    <property type="evidence" value="ECO:0007669"/>
    <property type="project" value="InterPro"/>
</dbReference>
<evidence type="ECO:0000256" key="6">
    <source>
        <dbReference type="ARBA" id="ARBA00022884"/>
    </source>
</evidence>